<feature type="transmembrane region" description="Helical" evidence="4">
    <location>
        <begin position="412"/>
        <end position="433"/>
    </location>
</feature>
<proteinExistence type="inferred from homology"/>
<evidence type="ECO:0000256" key="1">
    <source>
        <dbReference type="ARBA" id="ARBA00005278"/>
    </source>
</evidence>
<dbReference type="PATRIC" id="fig|1121326.3.peg.5603"/>
<evidence type="ECO:0000256" key="4">
    <source>
        <dbReference type="SAM" id="Phobius"/>
    </source>
</evidence>
<dbReference type="Pfam" id="PF03323">
    <property type="entry name" value="GerA"/>
    <property type="match status" value="1"/>
</dbReference>
<feature type="region of interest" description="Disordered" evidence="3">
    <location>
        <begin position="1"/>
        <end position="32"/>
    </location>
</feature>
<comment type="similarity">
    <text evidence="1">Belongs to the GerABKA family.</text>
</comment>
<protein>
    <submittedName>
        <fullName evidence="5">Spore germination protein B1</fullName>
    </submittedName>
</protein>
<evidence type="ECO:0000313" key="6">
    <source>
        <dbReference type="Proteomes" id="UP000076603"/>
    </source>
</evidence>
<comment type="caution">
    <text evidence="5">The sequence shown here is derived from an EMBL/GenBank/DDBJ whole genome shotgun (WGS) entry which is preliminary data.</text>
</comment>
<accession>A0A162QW80</accession>
<keyword evidence="4" id="KW-1133">Transmembrane helix</keyword>
<dbReference type="AlphaFoldDB" id="A0A162QW80"/>
<keyword evidence="4" id="KW-0812">Transmembrane</keyword>
<evidence type="ECO:0000256" key="3">
    <source>
        <dbReference type="SAM" id="MobiDB-lite"/>
    </source>
</evidence>
<gene>
    <name evidence="5" type="primary">gerBA_13</name>
    <name evidence="5" type="ORF">CLMAG_55420</name>
</gene>
<keyword evidence="2 4" id="KW-0472">Membrane</keyword>
<dbReference type="RefSeq" id="WP_066629962.1">
    <property type="nucleotide sequence ID" value="NZ_FQXL01000026.1"/>
</dbReference>
<organism evidence="5 6">
    <name type="scientific">Clostridium magnum DSM 2767</name>
    <dbReference type="NCBI Taxonomy" id="1121326"/>
    <lineage>
        <taxon>Bacteria</taxon>
        <taxon>Bacillati</taxon>
        <taxon>Bacillota</taxon>
        <taxon>Clostridia</taxon>
        <taxon>Eubacteriales</taxon>
        <taxon>Clostridiaceae</taxon>
        <taxon>Clostridium</taxon>
    </lineage>
</organism>
<dbReference type="GO" id="GO:0009847">
    <property type="term" value="P:spore germination"/>
    <property type="evidence" value="ECO:0007669"/>
    <property type="project" value="InterPro"/>
</dbReference>
<dbReference type="PIRSF" id="PIRSF005690">
    <property type="entry name" value="GerBA"/>
    <property type="match status" value="1"/>
</dbReference>
<feature type="transmembrane region" description="Helical" evidence="4">
    <location>
        <begin position="323"/>
        <end position="341"/>
    </location>
</feature>
<dbReference type="STRING" id="1121326.CLMAG_55420"/>
<dbReference type="OrthoDB" id="9772630at2"/>
<sequence length="534" mass="59540">MGEATNGVLNNSTETRNSSNQTSSANDNPMANQILSGSMANDVQQLKVIFDRSSDVVYREFDISGSQKGTLIFIEGIVDITLINSDILKPLLKYRNNPAQPKNIQIGEIQNFLQNSVITASHIKSSMNIQDLLEDILSGYTVLLVDGAKQAILIDFRKLDKRNVEEPTVEPVIRGPRDGFTENLRTNTSLIRRRLKTSKLKMENMKVGRLSKTDIVITYLDGIVKDSLVEEVRQRISRIDIDAILESGYIEELIEDNPYSIFSQFGVTERPDRLTASLLEGHVGILVDNTPMALITPQTFVEMMTASEDYYNRYITVSIITCIRYLFLGLSLLAPSFYIALTTFHQGMIPRTLLLTIASSREGVPFPIFIESLFMEIFFEGLQEAGVRLPRVAGQTVSIVGGLVIGQAAVQAGIVSAATVIVVSITGISSFVIPKFNLTISIRMLRFFMIILASTLGLYGMFIGILVILIHMAKLRSFGIPFLTPLAPLNLSGLKDSIVRAPWWAMISRPEFMETKDQQRMKRNLRPHPPKDSK</sequence>
<keyword evidence="6" id="KW-1185">Reference proteome</keyword>
<name>A0A162QW80_9CLOT</name>
<dbReference type="InterPro" id="IPR004995">
    <property type="entry name" value="Spore_Ger"/>
</dbReference>
<dbReference type="GO" id="GO:0016020">
    <property type="term" value="C:membrane"/>
    <property type="evidence" value="ECO:0007669"/>
    <property type="project" value="InterPro"/>
</dbReference>
<feature type="transmembrane region" description="Helical" evidence="4">
    <location>
        <begin position="445"/>
        <end position="470"/>
    </location>
</feature>
<evidence type="ECO:0000256" key="2">
    <source>
        <dbReference type="ARBA" id="ARBA00023136"/>
    </source>
</evidence>
<dbReference type="PANTHER" id="PTHR22550:SF5">
    <property type="entry name" value="LEUCINE ZIPPER PROTEIN 4"/>
    <property type="match status" value="1"/>
</dbReference>
<evidence type="ECO:0000313" key="5">
    <source>
        <dbReference type="EMBL" id="KZL89057.1"/>
    </source>
</evidence>
<feature type="compositionally biased region" description="Polar residues" evidence="3">
    <location>
        <begin position="7"/>
        <end position="32"/>
    </location>
</feature>
<dbReference type="EMBL" id="LWAE01000011">
    <property type="protein sequence ID" value="KZL89057.1"/>
    <property type="molecule type" value="Genomic_DNA"/>
</dbReference>
<dbReference type="Proteomes" id="UP000076603">
    <property type="component" value="Unassembled WGS sequence"/>
</dbReference>
<dbReference type="PANTHER" id="PTHR22550">
    <property type="entry name" value="SPORE GERMINATION PROTEIN"/>
    <property type="match status" value="1"/>
</dbReference>
<reference evidence="5 6" key="1">
    <citation type="submission" date="2016-04" db="EMBL/GenBank/DDBJ databases">
        <title>Genome sequence of Clostridium magnum DSM 2767.</title>
        <authorList>
            <person name="Poehlein A."/>
            <person name="Uhlig R."/>
            <person name="Fischer R."/>
            <person name="Bahl H."/>
            <person name="Daniel R."/>
        </authorList>
    </citation>
    <scope>NUCLEOTIDE SEQUENCE [LARGE SCALE GENOMIC DNA]</scope>
    <source>
        <strain evidence="5 6">DSM 2767</strain>
    </source>
</reference>
<dbReference type="InterPro" id="IPR050768">
    <property type="entry name" value="UPF0353/GerABKA_families"/>
</dbReference>